<evidence type="ECO:0000256" key="2">
    <source>
        <dbReference type="SAM" id="Phobius"/>
    </source>
</evidence>
<keyword evidence="4" id="KW-1185">Reference proteome</keyword>
<evidence type="ECO:0000313" key="3">
    <source>
        <dbReference type="EMBL" id="AKK07101.1"/>
    </source>
</evidence>
<reference evidence="3 4" key="1">
    <citation type="journal article" date="2015" name="Genome Announc.">
        <title>Complete Genome Sequence of the Type Strain Corynebacterium mustelae DSM 45274, Isolated from Various Tissues of a Male Ferret with Lethal Sepsis.</title>
        <authorList>
            <person name="Ruckert C."/>
            <person name="Eimer J."/>
            <person name="Winkler A."/>
            <person name="Tauch A."/>
        </authorList>
    </citation>
    <scope>NUCLEOTIDE SEQUENCE [LARGE SCALE GENOMIC DNA]</scope>
    <source>
        <strain evidence="3 4">DSM 45274</strain>
    </source>
</reference>
<name>A0A0G3H114_9CORY</name>
<dbReference type="AlphaFoldDB" id="A0A0G3H114"/>
<evidence type="ECO:0000256" key="1">
    <source>
        <dbReference type="SAM" id="MobiDB-lite"/>
    </source>
</evidence>
<dbReference type="RefSeq" id="WP_047262997.1">
    <property type="nucleotide sequence ID" value="NZ_CP011542.1"/>
</dbReference>
<gene>
    <name evidence="3" type="ORF">CMUST_14040</name>
</gene>
<dbReference type="Proteomes" id="UP000035199">
    <property type="component" value="Chromosome"/>
</dbReference>
<evidence type="ECO:0000313" key="4">
    <source>
        <dbReference type="Proteomes" id="UP000035199"/>
    </source>
</evidence>
<reference evidence="4" key="2">
    <citation type="submission" date="2015-05" db="EMBL/GenBank/DDBJ databases">
        <title>Complete genome sequence of Corynebacterium mustelae DSM 45274, isolated from various tissues of a male ferret with lethal sepsis.</title>
        <authorList>
            <person name="Ruckert C."/>
            <person name="Albersmeier A."/>
            <person name="Winkler A."/>
            <person name="Tauch A."/>
        </authorList>
    </citation>
    <scope>NUCLEOTIDE SEQUENCE [LARGE SCALE GENOMIC DNA]</scope>
    <source>
        <strain evidence="4">DSM 45274</strain>
    </source>
</reference>
<proteinExistence type="predicted"/>
<dbReference type="STRING" id="571915.CMUST_14040"/>
<feature type="transmembrane region" description="Helical" evidence="2">
    <location>
        <begin position="559"/>
        <end position="582"/>
    </location>
</feature>
<feature type="region of interest" description="Disordered" evidence="1">
    <location>
        <begin position="484"/>
        <end position="503"/>
    </location>
</feature>
<protein>
    <submittedName>
        <fullName evidence="3">Uncharacterized protein</fullName>
    </submittedName>
</protein>
<keyword evidence="2" id="KW-1133">Transmembrane helix</keyword>
<sequence>MKARLDIDSLIIEPTVQPVFKPPFDPAAAVARGGLYAPTAAAVGAPLASIKPAAAVSAAPQQIQPEQSAAEPQLAELSEAQEPVLAELPPEQQMAADYNISAYDTDLPLEDISPEVNAEPQHEQQLHYQGDSDAAVIENYEGQQYGTDNQPVAYENYGYDAVTPTELADVIPISEDVAEEPVPQQTAEYYQPQPENPVVDAQPPAPEFHVADYPDMRGFHGSYSQPELEEVTEPQYVADPYPQPVDSSEVEAQPELTYDATYSAEEIEPSYDTVVTVTQQPEVVAQPQREILAEPQGGSVFVPHPDAVAEQYVIVETPIETQEPTVVAEPVGVVETVDHVQPPGAVVNPAETDITVAPVTDTWPASEPDFNVADAVPTEVADVEPAPPAVADLVQPPVEPAAEPVAGATADPVMESASPGGVIATGAVAITGVAAAVSATQGKPSSALVEAAPQPEATPVPVAEAAPQPEANTPAVTDALTATEPQTELQSEPNYEAQPQLQDETQNEVAVAVVVPPATQLETSTLIPMPTTREAERLRMQLATQALCFENSVPRTKPLTLNIMIVSATVAVILLAVLIATAKIMQMI</sequence>
<accession>A0A0G3H114</accession>
<keyword evidence="2" id="KW-0472">Membrane</keyword>
<dbReference type="EMBL" id="CP011542">
    <property type="protein sequence ID" value="AKK07101.1"/>
    <property type="molecule type" value="Genomic_DNA"/>
</dbReference>
<dbReference type="KEGG" id="cmv:CMUST_14040"/>
<dbReference type="PATRIC" id="fig|571915.4.peg.3014"/>
<organism evidence="3 4">
    <name type="scientific">Corynebacterium mustelae</name>
    <dbReference type="NCBI Taxonomy" id="571915"/>
    <lineage>
        <taxon>Bacteria</taxon>
        <taxon>Bacillati</taxon>
        <taxon>Actinomycetota</taxon>
        <taxon>Actinomycetes</taxon>
        <taxon>Mycobacteriales</taxon>
        <taxon>Corynebacteriaceae</taxon>
        <taxon>Corynebacterium</taxon>
    </lineage>
</organism>
<keyword evidence="2" id="KW-0812">Transmembrane</keyword>